<protein>
    <submittedName>
        <fullName evidence="1">Uncharacterized protein</fullName>
    </submittedName>
</protein>
<keyword evidence="1" id="KW-0614">Plasmid</keyword>
<evidence type="ECO:0000313" key="1">
    <source>
        <dbReference type="EMBL" id="QBM21053.1"/>
    </source>
</evidence>
<dbReference type="AlphaFoldDB" id="A0A4P6WG70"/>
<reference evidence="1 2" key="1">
    <citation type="submission" date="2019-03" db="EMBL/GenBank/DDBJ databases">
        <title>Complete genome sequence of an arsenate-respiring bacteria, Citrobacter sp. LY-1.</title>
        <authorList>
            <person name="Wang H."/>
            <person name="Liu Y."/>
            <person name="Li Q."/>
            <person name="Huang J."/>
        </authorList>
    </citation>
    <scope>NUCLEOTIDE SEQUENCE [LARGE SCALE GENOMIC DNA]</scope>
    <source>
        <strain evidence="1 2">LY-1</strain>
        <plasmid evidence="1 2">unnamed2</plasmid>
    </source>
</reference>
<dbReference type="Proteomes" id="UP000293850">
    <property type="component" value="Plasmid unnamed2"/>
</dbReference>
<proteinExistence type="predicted"/>
<dbReference type="RefSeq" id="WP_131334165.1">
    <property type="nucleotide sequence ID" value="NZ_CP037863.1"/>
</dbReference>
<organism evidence="1 2">
    <name type="scientific">Citrobacter arsenatis</name>
    <dbReference type="NCBI Taxonomy" id="2546350"/>
    <lineage>
        <taxon>Bacteria</taxon>
        <taxon>Pseudomonadati</taxon>
        <taxon>Pseudomonadota</taxon>
        <taxon>Gammaproteobacteria</taxon>
        <taxon>Enterobacterales</taxon>
        <taxon>Enterobacteriaceae</taxon>
        <taxon>Citrobacter</taxon>
    </lineage>
</organism>
<geneLocation type="plasmid" evidence="1 2">
    <name>unnamed2</name>
</geneLocation>
<keyword evidence="2" id="KW-1185">Reference proteome</keyword>
<dbReference type="KEGG" id="cars:E1B03_00785"/>
<gene>
    <name evidence="1" type="ORF">E1B03_00785</name>
</gene>
<name>A0A4P6WG70_9ENTR</name>
<evidence type="ECO:0000313" key="2">
    <source>
        <dbReference type="Proteomes" id="UP000293850"/>
    </source>
</evidence>
<sequence>MTEHTLYDVPATVLKVMAQNLENENYPVRIRSNDDHASLAAAALWLFAKQTGLDRDSESLGTVLTDFLGDLLHLCEQFDPDTSGEKHLRESLRTALMHFEQEKEERLY</sequence>
<dbReference type="EMBL" id="CP037863">
    <property type="protein sequence ID" value="QBM21053.1"/>
    <property type="molecule type" value="Genomic_DNA"/>
</dbReference>
<accession>A0A4P6WG70</accession>